<feature type="non-terminal residue" evidence="1">
    <location>
        <position position="1"/>
    </location>
</feature>
<evidence type="ECO:0000313" key="1">
    <source>
        <dbReference type="EMBL" id="PWN47766.1"/>
    </source>
</evidence>
<evidence type="ECO:0000313" key="2">
    <source>
        <dbReference type="Proteomes" id="UP000245626"/>
    </source>
</evidence>
<keyword evidence="2" id="KW-1185">Reference proteome</keyword>
<name>A0ACD0NPN4_9BASI</name>
<accession>A0ACD0NPN4</accession>
<reference evidence="1 2" key="1">
    <citation type="journal article" date="2018" name="Mol. Biol. Evol.">
        <title>Broad Genomic Sampling Reveals a Smut Pathogenic Ancestry of the Fungal Clade Ustilaginomycotina.</title>
        <authorList>
            <person name="Kijpornyongpan T."/>
            <person name="Mondo S.J."/>
            <person name="Barry K."/>
            <person name="Sandor L."/>
            <person name="Lee J."/>
            <person name="Lipzen A."/>
            <person name="Pangilinan J."/>
            <person name="LaButti K."/>
            <person name="Hainaut M."/>
            <person name="Henrissat B."/>
            <person name="Grigoriev I.V."/>
            <person name="Spatafora J.W."/>
            <person name="Aime M.C."/>
        </authorList>
    </citation>
    <scope>NUCLEOTIDE SEQUENCE [LARGE SCALE GENOMIC DNA]</scope>
    <source>
        <strain evidence="1 2">SA 807</strain>
    </source>
</reference>
<protein>
    <submittedName>
        <fullName evidence="1">Uncharacterized protein</fullName>
    </submittedName>
</protein>
<organism evidence="1 2">
    <name type="scientific">Violaceomyces palustris</name>
    <dbReference type="NCBI Taxonomy" id="1673888"/>
    <lineage>
        <taxon>Eukaryota</taxon>
        <taxon>Fungi</taxon>
        <taxon>Dikarya</taxon>
        <taxon>Basidiomycota</taxon>
        <taxon>Ustilaginomycotina</taxon>
        <taxon>Ustilaginomycetes</taxon>
        <taxon>Violaceomycetales</taxon>
        <taxon>Violaceomycetaceae</taxon>
        <taxon>Violaceomyces</taxon>
    </lineage>
</organism>
<feature type="non-terminal residue" evidence="1">
    <location>
        <position position="188"/>
    </location>
</feature>
<dbReference type="Proteomes" id="UP000245626">
    <property type="component" value="Unassembled WGS sequence"/>
</dbReference>
<proteinExistence type="predicted"/>
<sequence>ILSQPRPPLTPRLPHLVVRNEDLRHSLRPPCRSLADQRQRRPHPGSSARAATVRWPGRPFTVGQLGHSTGLHLFGLGIPGFADQRGHLGGAAAVRLTVGGRVSGVLVPLGGERAADHDGQASRLQVGLSHPGKRHRVRHHCQAHGLHHPDLFFVFGQRRARRFRLVRLGTLARHGPRRRRWRRVRPRL</sequence>
<dbReference type="EMBL" id="KZ820343">
    <property type="protein sequence ID" value="PWN47766.1"/>
    <property type="molecule type" value="Genomic_DNA"/>
</dbReference>
<gene>
    <name evidence="1" type="ORF">IE53DRAFT_381877</name>
</gene>